<name>A0A1T4SXV3_9BACT</name>
<dbReference type="EMBL" id="FUWZ01000003">
    <property type="protein sequence ID" value="SKA32959.1"/>
    <property type="molecule type" value="Genomic_DNA"/>
</dbReference>
<keyword evidence="1" id="KW-0732">Signal</keyword>
<evidence type="ECO:0008006" key="4">
    <source>
        <dbReference type="Google" id="ProtNLM"/>
    </source>
</evidence>
<reference evidence="3" key="1">
    <citation type="submission" date="2017-02" db="EMBL/GenBank/DDBJ databases">
        <authorList>
            <person name="Varghese N."/>
            <person name="Submissions S."/>
        </authorList>
    </citation>
    <scope>NUCLEOTIDE SEQUENCE [LARGE SCALE GENOMIC DNA]</scope>
    <source>
        <strain evidence="3">DSM 22224</strain>
    </source>
</reference>
<dbReference type="Proteomes" id="UP000190367">
    <property type="component" value="Unassembled WGS sequence"/>
</dbReference>
<feature type="signal peptide" evidence="1">
    <location>
        <begin position="1"/>
        <end position="21"/>
    </location>
</feature>
<evidence type="ECO:0000313" key="3">
    <source>
        <dbReference type="Proteomes" id="UP000190367"/>
    </source>
</evidence>
<dbReference type="RefSeq" id="WP_078671071.1">
    <property type="nucleotide sequence ID" value="NZ_FUWZ01000003.1"/>
</dbReference>
<dbReference type="PROSITE" id="PS51257">
    <property type="entry name" value="PROKAR_LIPOPROTEIN"/>
    <property type="match status" value="1"/>
</dbReference>
<sequence>MYCKSKLSLLTAFLVALFLVACQKNDSQHTNSLSLKEESKNYFDGELAGQQVGKTLGENNRLAFTFYADWAKAEEQRIKDYEVVIVPLVFRERQPFSWNEDKTQKNYLAEPFLAFYKNSVGKIVAEIVYKSPSNSSAKGSFDGNILVTDWSGTIKRSFRYNNGAPRKATISIKTSSPGVKTELSSCIVIDYYQDVYVGGVKMNTEYLYSKYACEDEGAGGGLGSGGTGSGDTGGGGGPDYSPVAPESTYSVDCSAISYRQTGTPNWQEAGIRNIRLQMVWVGDPGSGNQLPLTIYVPQVVAGLPLKYANGTAISPGVAASLTAQMIDLAKVFTYQEFEYAPYRPDDATITNYFRKKLNELMVAKGGTAGVAGSKSPSIIFNDEKRTGWFPYDCK</sequence>
<gene>
    <name evidence="2" type="ORF">SAMN04488128_103744</name>
</gene>
<dbReference type="OrthoDB" id="668222at2"/>
<dbReference type="AlphaFoldDB" id="A0A1T4SXV3"/>
<dbReference type="STRING" id="634771.SAMN04488128_103744"/>
<evidence type="ECO:0000313" key="2">
    <source>
        <dbReference type="EMBL" id="SKA32959.1"/>
    </source>
</evidence>
<keyword evidence="3" id="KW-1185">Reference proteome</keyword>
<proteinExistence type="predicted"/>
<protein>
    <recommendedName>
        <fullName evidence="4">Lipoprotein</fullName>
    </recommendedName>
</protein>
<accession>A0A1T4SXV3</accession>
<organism evidence="2 3">
    <name type="scientific">Chitinophaga eiseniae</name>
    <dbReference type="NCBI Taxonomy" id="634771"/>
    <lineage>
        <taxon>Bacteria</taxon>
        <taxon>Pseudomonadati</taxon>
        <taxon>Bacteroidota</taxon>
        <taxon>Chitinophagia</taxon>
        <taxon>Chitinophagales</taxon>
        <taxon>Chitinophagaceae</taxon>
        <taxon>Chitinophaga</taxon>
    </lineage>
</organism>
<feature type="chain" id="PRO_5012007077" description="Lipoprotein" evidence="1">
    <location>
        <begin position="22"/>
        <end position="394"/>
    </location>
</feature>
<evidence type="ECO:0000256" key="1">
    <source>
        <dbReference type="SAM" id="SignalP"/>
    </source>
</evidence>